<evidence type="ECO:0000313" key="2">
    <source>
        <dbReference type="Proteomes" id="UP000230423"/>
    </source>
</evidence>
<dbReference type="AlphaFoldDB" id="A0A2G9T995"/>
<dbReference type="Proteomes" id="UP000230423">
    <property type="component" value="Unassembled WGS sequence"/>
</dbReference>
<gene>
    <name evidence="1" type="ORF">TELCIR_24099</name>
</gene>
<evidence type="ECO:0000313" key="1">
    <source>
        <dbReference type="EMBL" id="PIO54537.1"/>
    </source>
</evidence>
<name>A0A2G9T995_TELCI</name>
<protein>
    <submittedName>
        <fullName evidence="1">Uncharacterized protein</fullName>
    </submittedName>
</protein>
<reference evidence="1 2" key="1">
    <citation type="submission" date="2015-09" db="EMBL/GenBank/DDBJ databases">
        <title>Draft genome of the parasitic nematode Teladorsagia circumcincta isolate WARC Sus (inbred).</title>
        <authorList>
            <person name="Mitreva M."/>
        </authorList>
    </citation>
    <scope>NUCLEOTIDE SEQUENCE [LARGE SCALE GENOMIC DNA]</scope>
    <source>
        <strain evidence="1 2">S</strain>
    </source>
</reference>
<accession>A0A2G9T995</accession>
<proteinExistence type="predicted"/>
<sequence length="87" mass="10396">MRPVRITERLLICFLMQEQTLTLQISTVRHLFTVLPARGTTRSCTCFSHVQKFMLTRETRKETHHCLLHVKRVEKMQRSLWCAREPT</sequence>
<keyword evidence="2" id="KW-1185">Reference proteome</keyword>
<organism evidence="1 2">
    <name type="scientific">Teladorsagia circumcincta</name>
    <name type="common">Brown stomach worm</name>
    <name type="synonym">Ostertagia circumcincta</name>
    <dbReference type="NCBI Taxonomy" id="45464"/>
    <lineage>
        <taxon>Eukaryota</taxon>
        <taxon>Metazoa</taxon>
        <taxon>Ecdysozoa</taxon>
        <taxon>Nematoda</taxon>
        <taxon>Chromadorea</taxon>
        <taxon>Rhabditida</taxon>
        <taxon>Rhabditina</taxon>
        <taxon>Rhabditomorpha</taxon>
        <taxon>Strongyloidea</taxon>
        <taxon>Trichostrongylidae</taxon>
        <taxon>Teladorsagia</taxon>
    </lineage>
</organism>
<dbReference type="EMBL" id="KZ395466">
    <property type="protein sequence ID" value="PIO54537.1"/>
    <property type="molecule type" value="Genomic_DNA"/>
</dbReference>